<reference evidence="2 4" key="1">
    <citation type="submission" date="2017-12" db="EMBL/GenBank/DDBJ databases">
        <title>Genomic Encyclopedia of Type Strains, Phase III (KMG-III): the genomes of soil and plant-associated and newly described type strains.</title>
        <authorList>
            <person name="Whitman W."/>
        </authorList>
    </citation>
    <scope>NUCLEOTIDE SEQUENCE [LARGE SCALE GENOMIC DNA]</scope>
    <source>
        <strain evidence="2 4">IP-10</strain>
    </source>
</reference>
<dbReference type="RefSeq" id="WP_056065469.1">
    <property type="nucleotide sequence ID" value="NZ_CALHAS010000006.1"/>
</dbReference>
<dbReference type="SUPFAM" id="SSF46626">
    <property type="entry name" value="Cytochrome c"/>
    <property type="match status" value="1"/>
</dbReference>
<comment type="caution">
    <text evidence="3">The sequence shown here is derived from an EMBL/GenBank/DDBJ whole genome shotgun (WGS) entry which is preliminary data.</text>
</comment>
<name>A0A497UU61_9FLAO</name>
<dbReference type="Proteomes" id="UP000275027">
    <property type="component" value="Unassembled WGS sequence"/>
</dbReference>
<evidence type="ECO:0000313" key="3">
    <source>
        <dbReference type="EMBL" id="RLJ30194.1"/>
    </source>
</evidence>
<reference evidence="3 5" key="2">
    <citation type="submission" date="2018-10" db="EMBL/GenBank/DDBJ databases">
        <title>Genomic Encyclopedia of Archaeal and Bacterial Type Strains, Phase II (KMG-II): from individual species to whole genera.</title>
        <authorList>
            <person name="Goeker M."/>
        </authorList>
    </citation>
    <scope>NUCLEOTIDE SEQUENCE [LARGE SCALE GENOMIC DNA]</scope>
    <source>
        <strain evidence="3 5">DSM 21886</strain>
    </source>
</reference>
<evidence type="ECO:0000313" key="2">
    <source>
        <dbReference type="EMBL" id="PKW21168.1"/>
    </source>
</evidence>
<evidence type="ECO:0000313" key="4">
    <source>
        <dbReference type="Proteomes" id="UP000233767"/>
    </source>
</evidence>
<dbReference type="InterPro" id="IPR036909">
    <property type="entry name" value="Cyt_c-like_dom_sf"/>
</dbReference>
<evidence type="ECO:0000313" key="5">
    <source>
        <dbReference type="Proteomes" id="UP000275027"/>
    </source>
</evidence>
<feature type="signal peptide" evidence="1">
    <location>
        <begin position="1"/>
        <end position="20"/>
    </location>
</feature>
<dbReference type="Proteomes" id="UP000233767">
    <property type="component" value="Unassembled WGS sequence"/>
</dbReference>
<dbReference type="EMBL" id="PJND01000008">
    <property type="protein sequence ID" value="PKW21168.1"/>
    <property type="molecule type" value="Genomic_DNA"/>
</dbReference>
<proteinExistence type="predicted"/>
<dbReference type="GO" id="GO:0009055">
    <property type="term" value="F:electron transfer activity"/>
    <property type="evidence" value="ECO:0007669"/>
    <property type="project" value="InterPro"/>
</dbReference>
<protein>
    <recommendedName>
        <fullName evidence="6">Cytochrome c domain-containing protein</fullName>
    </recommendedName>
</protein>
<organism evidence="3 5">
    <name type="scientific">Flavobacterium lindanitolerans</name>
    <dbReference type="NCBI Taxonomy" id="428988"/>
    <lineage>
        <taxon>Bacteria</taxon>
        <taxon>Pseudomonadati</taxon>
        <taxon>Bacteroidota</taxon>
        <taxon>Flavobacteriia</taxon>
        <taxon>Flavobacteriales</taxon>
        <taxon>Flavobacteriaceae</taxon>
        <taxon>Flavobacterium</taxon>
    </lineage>
</organism>
<dbReference type="AlphaFoldDB" id="A0A497UU61"/>
<dbReference type="EMBL" id="RCCB01000011">
    <property type="protein sequence ID" value="RLJ30194.1"/>
    <property type="molecule type" value="Genomic_DNA"/>
</dbReference>
<keyword evidence="4" id="KW-1185">Reference proteome</keyword>
<dbReference type="GO" id="GO:0020037">
    <property type="term" value="F:heme binding"/>
    <property type="evidence" value="ECO:0007669"/>
    <property type="project" value="InterPro"/>
</dbReference>
<feature type="chain" id="PRO_5019867900" description="Cytochrome c domain-containing protein" evidence="1">
    <location>
        <begin position="21"/>
        <end position="117"/>
    </location>
</feature>
<gene>
    <name evidence="2" type="ORF">B0G92_2452</name>
    <name evidence="3" type="ORF">CLV50_1598</name>
</gene>
<sequence>MKKIYLLLALTLFFACDSNTYEDLEKPTTVDGPVTYQNTVKAIVDANCIRCHSPGGVSSFRPLTTYQEVKDAVQNTNLLDRIQRQNGETGQMPQTGRMPQDKINLILQWRADGLPEN</sequence>
<evidence type="ECO:0000256" key="1">
    <source>
        <dbReference type="SAM" id="SignalP"/>
    </source>
</evidence>
<accession>A0A497UU61</accession>
<keyword evidence="1" id="KW-0732">Signal</keyword>
<evidence type="ECO:0008006" key="6">
    <source>
        <dbReference type="Google" id="ProtNLM"/>
    </source>
</evidence>
<dbReference type="PROSITE" id="PS51257">
    <property type="entry name" value="PROKAR_LIPOPROTEIN"/>
    <property type="match status" value="1"/>
</dbReference>